<dbReference type="GO" id="GO:0000266">
    <property type="term" value="P:mitochondrial fission"/>
    <property type="evidence" value="ECO:0007669"/>
    <property type="project" value="TreeGrafter"/>
</dbReference>
<name>A0A9P6FUB9_9FUNG</name>
<evidence type="ECO:0000259" key="4">
    <source>
        <dbReference type="PROSITE" id="PS51388"/>
    </source>
</evidence>
<dbReference type="CDD" id="cd08771">
    <property type="entry name" value="DLP_1"/>
    <property type="match status" value="1"/>
</dbReference>
<evidence type="ECO:0000256" key="3">
    <source>
        <dbReference type="SAM" id="MobiDB-lite"/>
    </source>
</evidence>
<keyword evidence="2" id="KW-0342">GTP-binding</keyword>
<evidence type="ECO:0008006" key="8">
    <source>
        <dbReference type="Google" id="ProtNLM"/>
    </source>
</evidence>
<evidence type="ECO:0000256" key="2">
    <source>
        <dbReference type="ARBA" id="ARBA00023134"/>
    </source>
</evidence>
<keyword evidence="1" id="KW-0547">Nucleotide-binding</keyword>
<dbReference type="GO" id="GO:0006897">
    <property type="term" value="P:endocytosis"/>
    <property type="evidence" value="ECO:0007669"/>
    <property type="project" value="TreeGrafter"/>
</dbReference>
<dbReference type="PROSITE" id="PS51718">
    <property type="entry name" value="G_DYNAMIN_2"/>
    <property type="match status" value="1"/>
</dbReference>
<dbReference type="Gene3D" id="1.20.120.1240">
    <property type="entry name" value="Dynamin, middle domain"/>
    <property type="match status" value="1"/>
</dbReference>
<dbReference type="GO" id="GO:0005525">
    <property type="term" value="F:GTP binding"/>
    <property type="evidence" value="ECO:0007669"/>
    <property type="project" value="InterPro"/>
</dbReference>
<protein>
    <recommendedName>
        <fullName evidence="8">Dynamin family protein</fullName>
    </recommendedName>
</protein>
<dbReference type="GO" id="GO:0003924">
    <property type="term" value="F:GTPase activity"/>
    <property type="evidence" value="ECO:0007669"/>
    <property type="project" value="InterPro"/>
</dbReference>
<reference evidence="6" key="1">
    <citation type="journal article" date="2020" name="Fungal Divers.">
        <title>Resolving the Mortierellaceae phylogeny through synthesis of multi-gene phylogenetics and phylogenomics.</title>
        <authorList>
            <person name="Vandepol N."/>
            <person name="Liber J."/>
            <person name="Desiro A."/>
            <person name="Na H."/>
            <person name="Kennedy M."/>
            <person name="Barry K."/>
            <person name="Grigoriev I.V."/>
            <person name="Miller A.N."/>
            <person name="O'Donnell K."/>
            <person name="Stajich J.E."/>
            <person name="Bonito G."/>
        </authorList>
    </citation>
    <scope>NUCLEOTIDE SEQUENCE</scope>
    <source>
        <strain evidence="6">KOD1015</strain>
    </source>
</reference>
<dbReference type="InterPro" id="IPR020850">
    <property type="entry name" value="GED_dom"/>
</dbReference>
<evidence type="ECO:0000313" key="7">
    <source>
        <dbReference type="Proteomes" id="UP000780801"/>
    </source>
</evidence>
<dbReference type="AlphaFoldDB" id="A0A9P6FUB9"/>
<sequence>MTSQSSHSTTFFEKTEYQSLIDKINKIRGYGLSKILTIPQIAILGDQSSGKSSVLEAITQLSFPRNKDTCTRFATQVNLRQTIRREMMAYIDGEDEFNEQYQALQDASWNIHKIVSDANEILCDNTDISEKVLEITISGPNLAPLTVIDLPGYINTTIDGQDKTIIKTIHDINTKYIKDTRTIILAVVPANIDLNNMYVLSEAERYDPNFERTVPIVTKPDTVEPDLLPSLIEILLNKRKYMKLGYLVMRNSGFKDIDMSWDEAKQKEDQFFKSSPLWNQVPECRKGRISVKNLLGDLLYSHIKNELPQLRKEILGLIGNVEMEIRDLGHPITSLGTARVRYIDHILKLRSSLTALLNGQYTTEYIHSHKVLLKYPKPKVLSKYPKPKEETQSDEDSIKDGHNNGGNDIESDIGLGLELTTDNPTHYYVRSQLQKLYQSYNASMKTNQHVLSNIRIKELVLLYKGNELPGFISFNTLTQIYSETLVQWKAITKEHMGNVHLYINKVIAELIVKTADPLLSDLLLSEFDQFYKIQVSLINETIQDIFEDESIPFTMNKYYYDTILSLRKANAEDTIKEKANRLQGTARSSQDIQRFLATFDEVEKMDEINYNENLAVNDLEEKLVSYCKVARKRIVDTVLLQTIERQMINRINRYFDKLITVDDTAISSRLIEPPAKMMRREELQTKVDVLQKSLREL</sequence>
<dbReference type="Gene3D" id="3.40.50.300">
    <property type="entry name" value="P-loop containing nucleotide triphosphate hydrolases"/>
    <property type="match status" value="1"/>
</dbReference>
<dbReference type="GO" id="GO:0016020">
    <property type="term" value="C:membrane"/>
    <property type="evidence" value="ECO:0007669"/>
    <property type="project" value="TreeGrafter"/>
</dbReference>
<organism evidence="6 7">
    <name type="scientific">Lunasporangiospora selenospora</name>
    <dbReference type="NCBI Taxonomy" id="979761"/>
    <lineage>
        <taxon>Eukaryota</taxon>
        <taxon>Fungi</taxon>
        <taxon>Fungi incertae sedis</taxon>
        <taxon>Mucoromycota</taxon>
        <taxon>Mortierellomycotina</taxon>
        <taxon>Mortierellomycetes</taxon>
        <taxon>Mortierellales</taxon>
        <taxon>Mortierellaceae</taxon>
        <taxon>Lunasporangiospora</taxon>
    </lineage>
</organism>
<dbReference type="InterPro" id="IPR022812">
    <property type="entry name" value="Dynamin"/>
</dbReference>
<feature type="domain" description="Dynamin-type G" evidence="5">
    <location>
        <begin position="35"/>
        <end position="308"/>
    </location>
</feature>
<keyword evidence="7" id="KW-1185">Reference proteome</keyword>
<dbReference type="Pfam" id="PF01031">
    <property type="entry name" value="Dynamin_M"/>
    <property type="match status" value="1"/>
</dbReference>
<gene>
    <name evidence="6" type="ORF">BGW38_001109</name>
</gene>
<dbReference type="Proteomes" id="UP000780801">
    <property type="component" value="Unassembled WGS sequence"/>
</dbReference>
<dbReference type="InterPro" id="IPR000375">
    <property type="entry name" value="Dynamin_stalk"/>
</dbReference>
<dbReference type="OrthoDB" id="5061070at2759"/>
<proteinExistence type="predicted"/>
<dbReference type="InterPro" id="IPR027417">
    <property type="entry name" value="P-loop_NTPase"/>
</dbReference>
<dbReference type="InterPro" id="IPR045063">
    <property type="entry name" value="Dynamin_N"/>
</dbReference>
<dbReference type="SMART" id="SM00053">
    <property type="entry name" value="DYNc"/>
    <property type="match status" value="1"/>
</dbReference>
<comment type="caution">
    <text evidence="6">The sequence shown here is derived from an EMBL/GenBank/DDBJ whole genome shotgun (WGS) entry which is preliminary data.</text>
</comment>
<dbReference type="EMBL" id="JAABOA010001336">
    <property type="protein sequence ID" value="KAF9581758.1"/>
    <property type="molecule type" value="Genomic_DNA"/>
</dbReference>
<dbReference type="InterPro" id="IPR030381">
    <property type="entry name" value="G_DYNAMIN_dom"/>
</dbReference>
<dbReference type="GO" id="GO:0048312">
    <property type="term" value="P:intracellular distribution of mitochondria"/>
    <property type="evidence" value="ECO:0007669"/>
    <property type="project" value="TreeGrafter"/>
</dbReference>
<dbReference type="InterPro" id="IPR001401">
    <property type="entry name" value="Dynamin_GTPase"/>
</dbReference>
<feature type="compositionally biased region" description="Basic and acidic residues" evidence="3">
    <location>
        <begin position="386"/>
        <end position="402"/>
    </location>
</feature>
<accession>A0A9P6FUB9</accession>
<dbReference type="GO" id="GO:0008017">
    <property type="term" value="F:microtubule binding"/>
    <property type="evidence" value="ECO:0007669"/>
    <property type="project" value="TreeGrafter"/>
</dbReference>
<evidence type="ECO:0000313" key="6">
    <source>
        <dbReference type="EMBL" id="KAF9581758.1"/>
    </source>
</evidence>
<dbReference type="GO" id="GO:0005874">
    <property type="term" value="C:microtubule"/>
    <property type="evidence" value="ECO:0007669"/>
    <property type="project" value="TreeGrafter"/>
</dbReference>
<dbReference type="GO" id="GO:0016559">
    <property type="term" value="P:peroxisome fission"/>
    <property type="evidence" value="ECO:0007669"/>
    <property type="project" value="TreeGrafter"/>
</dbReference>
<evidence type="ECO:0000256" key="1">
    <source>
        <dbReference type="ARBA" id="ARBA00022741"/>
    </source>
</evidence>
<dbReference type="SUPFAM" id="SSF52540">
    <property type="entry name" value="P-loop containing nucleoside triphosphate hydrolases"/>
    <property type="match status" value="1"/>
</dbReference>
<dbReference type="PROSITE" id="PS51388">
    <property type="entry name" value="GED"/>
    <property type="match status" value="1"/>
</dbReference>
<dbReference type="GO" id="GO:0005739">
    <property type="term" value="C:mitochondrion"/>
    <property type="evidence" value="ECO:0007669"/>
    <property type="project" value="TreeGrafter"/>
</dbReference>
<dbReference type="PANTHER" id="PTHR11566">
    <property type="entry name" value="DYNAMIN"/>
    <property type="match status" value="1"/>
</dbReference>
<evidence type="ECO:0000259" key="5">
    <source>
        <dbReference type="PROSITE" id="PS51718"/>
    </source>
</evidence>
<dbReference type="PANTHER" id="PTHR11566:SF21">
    <property type="entry name" value="DYNAMIN RELATED PROTEIN 1, ISOFORM A"/>
    <property type="match status" value="1"/>
</dbReference>
<feature type="region of interest" description="Disordered" evidence="3">
    <location>
        <begin position="383"/>
        <end position="406"/>
    </location>
</feature>
<dbReference type="Pfam" id="PF00350">
    <property type="entry name" value="Dynamin_N"/>
    <property type="match status" value="1"/>
</dbReference>
<dbReference type="PRINTS" id="PR00195">
    <property type="entry name" value="DYNAMIN"/>
</dbReference>
<feature type="domain" description="GED" evidence="4">
    <location>
        <begin position="616"/>
        <end position="697"/>
    </location>
</feature>